<keyword evidence="2 7" id="KW-0378">Hydrolase</keyword>
<dbReference type="PIRSF" id="PIRSF005639">
    <property type="entry name" value="Glut_amidoT_SNO"/>
    <property type="match status" value="1"/>
</dbReference>
<feature type="active site" description="Charge relay system" evidence="7 8">
    <location>
        <position position="180"/>
    </location>
</feature>
<dbReference type="PROSITE" id="PS01236">
    <property type="entry name" value="PDXT_SNO_1"/>
    <property type="match status" value="1"/>
</dbReference>
<keyword evidence="4 7" id="KW-0315">Glutamine amidotransferase</keyword>
<evidence type="ECO:0000256" key="1">
    <source>
        <dbReference type="ARBA" id="ARBA00008345"/>
    </source>
</evidence>
<dbReference type="CDD" id="cd01749">
    <property type="entry name" value="GATase1_PB"/>
    <property type="match status" value="1"/>
</dbReference>
<dbReference type="GO" id="GO:0042823">
    <property type="term" value="P:pyridoxal phosphate biosynthetic process"/>
    <property type="evidence" value="ECO:0007669"/>
    <property type="project" value="UniProtKB-UniRule"/>
</dbReference>
<dbReference type="GO" id="GO:1903600">
    <property type="term" value="C:glutaminase complex"/>
    <property type="evidence" value="ECO:0007669"/>
    <property type="project" value="TreeGrafter"/>
</dbReference>
<evidence type="ECO:0000256" key="3">
    <source>
        <dbReference type="ARBA" id="ARBA00022898"/>
    </source>
</evidence>
<dbReference type="GO" id="GO:0036381">
    <property type="term" value="F:pyridoxal 5'-phosphate synthase (glutamine hydrolysing) activity"/>
    <property type="evidence" value="ECO:0007669"/>
    <property type="project" value="UniProtKB-UniRule"/>
</dbReference>
<dbReference type="GO" id="GO:0005829">
    <property type="term" value="C:cytosol"/>
    <property type="evidence" value="ECO:0007669"/>
    <property type="project" value="TreeGrafter"/>
</dbReference>
<feature type="binding site" evidence="7 9">
    <location>
        <begin position="144"/>
        <end position="145"/>
    </location>
    <ligand>
        <name>L-glutamine</name>
        <dbReference type="ChEBI" id="CHEBI:58359"/>
    </ligand>
</feature>
<dbReference type="SUPFAM" id="SSF52317">
    <property type="entry name" value="Class I glutamine amidotransferase-like"/>
    <property type="match status" value="1"/>
</dbReference>
<dbReference type="GO" id="GO:0006543">
    <property type="term" value="P:L-glutamine catabolic process"/>
    <property type="evidence" value="ECO:0007669"/>
    <property type="project" value="UniProtKB-UniRule"/>
</dbReference>
<dbReference type="SMART" id="SM01211">
    <property type="entry name" value="GATase_5"/>
    <property type="match status" value="1"/>
</dbReference>
<keyword evidence="5 7" id="KW-0456">Lyase</keyword>
<dbReference type="Gene3D" id="3.40.50.880">
    <property type="match status" value="1"/>
</dbReference>
<evidence type="ECO:0000256" key="4">
    <source>
        <dbReference type="ARBA" id="ARBA00022962"/>
    </source>
</evidence>
<comment type="subunit">
    <text evidence="7">In the presence of PdxS, forms a dodecamer of heterodimers. Only shows activity in the heterodimer.</text>
</comment>
<evidence type="ECO:0000256" key="5">
    <source>
        <dbReference type="ARBA" id="ARBA00023239"/>
    </source>
</evidence>
<reference evidence="10 11" key="1">
    <citation type="journal article" date="2016" name="Sci. Rep.">
        <title>Metabolic traits of an uncultured archaeal lineage -MSBL1- from brine pools of the Red Sea.</title>
        <authorList>
            <person name="Mwirichia R."/>
            <person name="Alam I."/>
            <person name="Rashid M."/>
            <person name="Vinu M."/>
            <person name="Ba-Alawi W."/>
            <person name="Anthony Kamau A."/>
            <person name="Kamanda Ngugi D."/>
            <person name="Goker M."/>
            <person name="Klenk H.P."/>
            <person name="Bajic V."/>
            <person name="Stingl U."/>
        </authorList>
    </citation>
    <scope>NUCLEOTIDE SEQUENCE [LARGE SCALE GENOMIC DNA]</scope>
    <source>
        <strain evidence="10">SCGC-AAA259E17</strain>
    </source>
</reference>
<dbReference type="EC" id="3.5.1.2" evidence="7"/>
<keyword evidence="11" id="KW-1185">Reference proteome</keyword>
<protein>
    <recommendedName>
        <fullName evidence="7">Pyridoxal 5'-phosphate synthase subunit PdxT</fullName>
        <ecNumber evidence="7">4.3.3.6</ecNumber>
    </recommendedName>
    <alternativeName>
        <fullName evidence="7">Pdx2</fullName>
    </alternativeName>
    <alternativeName>
        <fullName evidence="7">Pyridoxal 5'-phosphate synthase glutaminase subunit</fullName>
        <ecNumber evidence="7">3.5.1.2</ecNumber>
    </alternativeName>
</protein>
<comment type="catalytic activity">
    <reaction evidence="7">
        <text>aldehydo-D-ribose 5-phosphate + D-glyceraldehyde 3-phosphate + L-glutamine = pyridoxal 5'-phosphate + L-glutamate + phosphate + 3 H2O + H(+)</text>
        <dbReference type="Rhea" id="RHEA:31507"/>
        <dbReference type="ChEBI" id="CHEBI:15377"/>
        <dbReference type="ChEBI" id="CHEBI:15378"/>
        <dbReference type="ChEBI" id="CHEBI:29985"/>
        <dbReference type="ChEBI" id="CHEBI:43474"/>
        <dbReference type="ChEBI" id="CHEBI:58273"/>
        <dbReference type="ChEBI" id="CHEBI:58359"/>
        <dbReference type="ChEBI" id="CHEBI:59776"/>
        <dbReference type="ChEBI" id="CHEBI:597326"/>
        <dbReference type="EC" id="4.3.3.6"/>
    </reaction>
</comment>
<keyword evidence="10" id="KW-0808">Transferase</keyword>
<dbReference type="GO" id="GO:0004359">
    <property type="term" value="F:glutaminase activity"/>
    <property type="evidence" value="ECO:0007669"/>
    <property type="project" value="UniProtKB-UniRule"/>
</dbReference>
<feature type="active site" description="Nucleophile" evidence="7 8">
    <location>
        <position position="84"/>
    </location>
</feature>
<dbReference type="InterPro" id="IPR002161">
    <property type="entry name" value="PdxT/SNO"/>
</dbReference>
<dbReference type="EMBL" id="LHXN01000011">
    <property type="protein sequence ID" value="KXA93242.1"/>
    <property type="molecule type" value="Genomic_DNA"/>
</dbReference>
<dbReference type="AlphaFoldDB" id="A0A133UG95"/>
<feature type="binding site" evidence="7 9">
    <location>
        <position position="115"/>
    </location>
    <ligand>
        <name>L-glutamine</name>
        <dbReference type="ChEBI" id="CHEBI:58359"/>
    </ligand>
</feature>
<proteinExistence type="inferred from homology"/>
<feature type="active site" description="Charge relay system" evidence="7 8">
    <location>
        <position position="182"/>
    </location>
</feature>
<dbReference type="NCBIfam" id="TIGR03800">
    <property type="entry name" value="PLP_synth_Pdx2"/>
    <property type="match status" value="1"/>
</dbReference>
<evidence type="ECO:0000256" key="6">
    <source>
        <dbReference type="ARBA" id="ARBA00049534"/>
    </source>
</evidence>
<dbReference type="GO" id="GO:0008614">
    <property type="term" value="P:pyridoxine metabolic process"/>
    <property type="evidence" value="ECO:0007669"/>
    <property type="project" value="TreeGrafter"/>
</dbReference>
<sequence>MKIGVIGFQGAVNEHITATERAMRELGLSGEAIWLKDDAQLSEVDGLIIPGGESTTIGRLISNAGIFEKIQEMGKSGVPILGTCAGLILLAKEGGEEIKETKQPLLKLMDMKVIRNAFGRQKESFETDLEVPAFGEKPFPGIFIRAPAIEEVWGNVRTLAKSKGKIVAAEQENLLAMAFHPELTSDTRTHQYYLEKVERNTS</sequence>
<comment type="caution">
    <text evidence="10">The sequence shown here is derived from an EMBL/GenBank/DDBJ whole genome shotgun (WGS) entry which is preliminary data.</text>
</comment>
<dbReference type="InterPro" id="IPR029062">
    <property type="entry name" value="Class_I_gatase-like"/>
</dbReference>
<name>A0A133UG95_9EURY</name>
<dbReference type="PATRIC" id="fig|1698263.3.peg.104"/>
<dbReference type="PROSITE" id="PS51273">
    <property type="entry name" value="GATASE_TYPE_1"/>
    <property type="match status" value="1"/>
</dbReference>
<accession>A0A133UG95</accession>
<evidence type="ECO:0000256" key="7">
    <source>
        <dbReference type="HAMAP-Rule" id="MF_01615"/>
    </source>
</evidence>
<organism evidence="10 11">
    <name type="scientific">candidate division MSBL1 archaeon SCGC-AAA259E17</name>
    <dbReference type="NCBI Taxonomy" id="1698263"/>
    <lineage>
        <taxon>Archaea</taxon>
        <taxon>Methanobacteriati</taxon>
        <taxon>Methanobacteriota</taxon>
        <taxon>candidate division MSBL1</taxon>
    </lineage>
</organism>
<evidence type="ECO:0000256" key="2">
    <source>
        <dbReference type="ARBA" id="ARBA00022801"/>
    </source>
</evidence>
<gene>
    <name evidence="7" type="primary">pdxT</name>
    <name evidence="10" type="ORF">AKJ64_01125</name>
</gene>
<comment type="catalytic activity">
    <reaction evidence="6 7">
        <text>L-glutamine + H2O = L-glutamate + NH4(+)</text>
        <dbReference type="Rhea" id="RHEA:15889"/>
        <dbReference type="ChEBI" id="CHEBI:15377"/>
        <dbReference type="ChEBI" id="CHEBI:28938"/>
        <dbReference type="ChEBI" id="CHEBI:29985"/>
        <dbReference type="ChEBI" id="CHEBI:58359"/>
        <dbReference type="EC" id="3.5.1.2"/>
    </reaction>
</comment>
<evidence type="ECO:0000256" key="8">
    <source>
        <dbReference type="PIRSR" id="PIRSR005639-1"/>
    </source>
</evidence>
<comment type="pathway">
    <text evidence="7">Cofactor biosynthesis; pyridoxal 5'-phosphate biosynthesis.</text>
</comment>
<dbReference type="FunFam" id="3.40.50.880:FF:000041">
    <property type="entry name" value="Glutamine amidotransferase subunit pdxT, putative"/>
    <property type="match status" value="1"/>
</dbReference>
<dbReference type="PROSITE" id="PS51130">
    <property type="entry name" value="PDXT_SNO_2"/>
    <property type="match status" value="1"/>
</dbReference>
<evidence type="ECO:0000313" key="10">
    <source>
        <dbReference type="EMBL" id="KXA93242.1"/>
    </source>
</evidence>
<dbReference type="EC" id="4.3.3.6" evidence="7"/>
<comment type="function">
    <text evidence="7">Catalyzes the hydrolysis of glutamine to glutamate and ammonia as part of the biosynthesis of pyridoxal 5'-phosphate. The resulting ammonia molecule is channeled to the active site of PdxS.</text>
</comment>
<dbReference type="InterPro" id="IPR021196">
    <property type="entry name" value="PdxT/SNO_CS"/>
</dbReference>
<dbReference type="PANTHER" id="PTHR31559:SF0">
    <property type="entry name" value="PYRIDOXAL 5'-PHOSPHATE SYNTHASE SUBUNIT SNO1-RELATED"/>
    <property type="match status" value="1"/>
</dbReference>
<dbReference type="PANTHER" id="PTHR31559">
    <property type="entry name" value="PYRIDOXAL 5'-PHOSPHATE SYNTHASE SUBUNIT SNO"/>
    <property type="match status" value="1"/>
</dbReference>
<feature type="binding site" evidence="7 9">
    <location>
        <begin position="52"/>
        <end position="54"/>
    </location>
    <ligand>
        <name>L-glutamine</name>
        <dbReference type="ChEBI" id="CHEBI:58359"/>
    </ligand>
</feature>
<evidence type="ECO:0000313" key="11">
    <source>
        <dbReference type="Proteomes" id="UP000070373"/>
    </source>
</evidence>
<dbReference type="GO" id="GO:0016740">
    <property type="term" value="F:transferase activity"/>
    <property type="evidence" value="ECO:0007669"/>
    <property type="project" value="UniProtKB-KW"/>
</dbReference>
<comment type="similarity">
    <text evidence="1 7">Belongs to the glutaminase PdxT/SNO family.</text>
</comment>
<dbReference type="Pfam" id="PF01174">
    <property type="entry name" value="SNO"/>
    <property type="match status" value="1"/>
</dbReference>
<dbReference type="Proteomes" id="UP000070373">
    <property type="component" value="Unassembled WGS sequence"/>
</dbReference>
<dbReference type="UniPathway" id="UPA00245"/>
<keyword evidence="3 7" id="KW-0663">Pyridoxal phosphate</keyword>
<evidence type="ECO:0000256" key="9">
    <source>
        <dbReference type="PIRSR" id="PIRSR005639-2"/>
    </source>
</evidence>
<dbReference type="HAMAP" id="MF_01615">
    <property type="entry name" value="PdxT"/>
    <property type="match status" value="1"/>
</dbReference>